<evidence type="ECO:0000313" key="9">
    <source>
        <dbReference type="RefSeq" id="XP_013400038.1"/>
    </source>
</evidence>
<keyword evidence="4" id="KW-0206">Cytoskeleton</keyword>
<dbReference type="PANTHER" id="PTHR12968:SF2">
    <property type="entry name" value="B9 DOMAIN-CONTAINING PROTEIN 2"/>
    <property type="match status" value="1"/>
</dbReference>
<dbReference type="InParanoid" id="A0A1S3IPP1"/>
<evidence type="ECO:0000313" key="8">
    <source>
        <dbReference type="Proteomes" id="UP000085678"/>
    </source>
</evidence>
<evidence type="ECO:0000256" key="5">
    <source>
        <dbReference type="ARBA" id="ARBA00023273"/>
    </source>
</evidence>
<gene>
    <name evidence="9" type="primary">LOC106166137</name>
</gene>
<dbReference type="FunCoup" id="A0A1S3IPP1">
    <property type="interactions" value="51"/>
</dbReference>
<organism evidence="8 9">
    <name type="scientific">Lingula anatina</name>
    <name type="common">Brachiopod</name>
    <name type="synonym">Lingula unguis</name>
    <dbReference type="NCBI Taxonomy" id="7574"/>
    <lineage>
        <taxon>Eukaryota</taxon>
        <taxon>Metazoa</taxon>
        <taxon>Spiralia</taxon>
        <taxon>Lophotrochozoa</taxon>
        <taxon>Brachiopoda</taxon>
        <taxon>Linguliformea</taxon>
        <taxon>Lingulata</taxon>
        <taxon>Lingulida</taxon>
        <taxon>Linguloidea</taxon>
        <taxon>Lingulidae</taxon>
        <taxon>Lingula</taxon>
    </lineage>
</organism>
<dbReference type="AlphaFoldDB" id="A0A1S3IPP1"/>
<dbReference type="InterPro" id="IPR010796">
    <property type="entry name" value="C2_B9-type_dom"/>
</dbReference>
<keyword evidence="3" id="KW-0970">Cilium biogenesis/degradation</keyword>
<evidence type="ECO:0000256" key="2">
    <source>
        <dbReference type="ARBA" id="ARBA00022490"/>
    </source>
</evidence>
<evidence type="ECO:0000256" key="6">
    <source>
        <dbReference type="ARBA" id="ARBA00038411"/>
    </source>
</evidence>
<sequence>MAEVHVIGQVIGATGFPDQSLFCKWGIHTGSAWRVLAGLKEGQTQVDNPQDDEITHWCHPIDIHFATKGLQGWPKIHFQVWHQDSYGRNELYGYGFCHIPMSPGIHDIECPTWMPKGTFREQISQFFLGGGPQLRDPDFVYNGNNRFTLSTVAMGKVHLHLGIILRNFDKFGIEC</sequence>
<dbReference type="GeneID" id="106166137"/>
<evidence type="ECO:0000256" key="7">
    <source>
        <dbReference type="ARBA" id="ARBA00039272"/>
    </source>
</evidence>
<dbReference type="GO" id="GO:0060271">
    <property type="term" value="P:cilium assembly"/>
    <property type="evidence" value="ECO:0007669"/>
    <property type="project" value="TreeGrafter"/>
</dbReference>
<keyword evidence="5" id="KW-0966">Cell projection</keyword>
<dbReference type="STRING" id="7574.A0A1S3IPP1"/>
<evidence type="ECO:0000256" key="3">
    <source>
        <dbReference type="ARBA" id="ARBA00022794"/>
    </source>
</evidence>
<dbReference type="RefSeq" id="XP_013400038.1">
    <property type="nucleotide sequence ID" value="XM_013544584.1"/>
</dbReference>
<protein>
    <recommendedName>
        <fullName evidence="7">B9 domain-containing protein 2</fullName>
    </recommendedName>
</protein>
<evidence type="ECO:0000256" key="1">
    <source>
        <dbReference type="ARBA" id="ARBA00004120"/>
    </source>
</evidence>
<proteinExistence type="inferred from homology"/>
<name>A0A1S3IPP1_LINAN</name>
<keyword evidence="2" id="KW-0963">Cytoplasm</keyword>
<dbReference type="GO" id="GO:0036038">
    <property type="term" value="C:MKS complex"/>
    <property type="evidence" value="ECO:0007669"/>
    <property type="project" value="TreeGrafter"/>
</dbReference>
<accession>A0A1S3IPP1</accession>
<dbReference type="Pfam" id="PF07162">
    <property type="entry name" value="B9-C2"/>
    <property type="match status" value="1"/>
</dbReference>
<dbReference type="Proteomes" id="UP000085678">
    <property type="component" value="Unplaced"/>
</dbReference>
<dbReference type="PROSITE" id="PS51381">
    <property type="entry name" value="C2_B9"/>
    <property type="match status" value="1"/>
</dbReference>
<reference evidence="9" key="1">
    <citation type="submission" date="2025-08" db="UniProtKB">
        <authorList>
            <consortium name="RefSeq"/>
        </authorList>
    </citation>
    <scope>IDENTIFICATION</scope>
    <source>
        <tissue evidence="9">Gonads</tissue>
    </source>
</reference>
<dbReference type="PANTHER" id="PTHR12968">
    <property type="entry name" value="B9 DOMAIN-CONTAINING"/>
    <property type="match status" value="1"/>
</dbReference>
<dbReference type="KEGG" id="lak:106166137"/>
<evidence type="ECO:0000256" key="4">
    <source>
        <dbReference type="ARBA" id="ARBA00023212"/>
    </source>
</evidence>
<comment type="subcellular location">
    <subcellularLocation>
        <location evidence="1">Cytoplasm</location>
        <location evidence="1">Cytoskeleton</location>
        <location evidence="1">Cilium basal body</location>
    </subcellularLocation>
</comment>
<keyword evidence="8" id="KW-1185">Reference proteome</keyword>
<dbReference type="OMA" id="DVAYWCH"/>
<comment type="similarity">
    <text evidence="6">Belongs to the B9D family.</text>
</comment>
<dbReference type="OrthoDB" id="184109at2759"/>